<accession>A0AAV8XJE2</accession>
<gene>
    <name evidence="1" type="ORF">NQ318_005210</name>
</gene>
<name>A0AAV8XJE2_9CUCU</name>
<reference evidence="1" key="1">
    <citation type="journal article" date="2023" name="Insect Mol. Biol.">
        <title>Genome sequencing provides insights into the evolution of gene families encoding plant cell wall-degrading enzymes in longhorned beetles.</title>
        <authorList>
            <person name="Shin N.R."/>
            <person name="Okamura Y."/>
            <person name="Kirsch R."/>
            <person name="Pauchet Y."/>
        </authorList>
    </citation>
    <scope>NUCLEOTIDE SEQUENCE</scope>
    <source>
        <strain evidence="1">AMC_N1</strain>
    </source>
</reference>
<proteinExistence type="predicted"/>
<organism evidence="1 2">
    <name type="scientific">Aromia moschata</name>
    <dbReference type="NCBI Taxonomy" id="1265417"/>
    <lineage>
        <taxon>Eukaryota</taxon>
        <taxon>Metazoa</taxon>
        <taxon>Ecdysozoa</taxon>
        <taxon>Arthropoda</taxon>
        <taxon>Hexapoda</taxon>
        <taxon>Insecta</taxon>
        <taxon>Pterygota</taxon>
        <taxon>Neoptera</taxon>
        <taxon>Endopterygota</taxon>
        <taxon>Coleoptera</taxon>
        <taxon>Polyphaga</taxon>
        <taxon>Cucujiformia</taxon>
        <taxon>Chrysomeloidea</taxon>
        <taxon>Cerambycidae</taxon>
        <taxon>Cerambycinae</taxon>
        <taxon>Callichromatini</taxon>
        <taxon>Aromia</taxon>
    </lineage>
</organism>
<dbReference type="EMBL" id="JAPWTK010000516">
    <property type="protein sequence ID" value="KAJ8938969.1"/>
    <property type="molecule type" value="Genomic_DNA"/>
</dbReference>
<dbReference type="AlphaFoldDB" id="A0AAV8XJE2"/>
<comment type="caution">
    <text evidence="1">The sequence shown here is derived from an EMBL/GenBank/DDBJ whole genome shotgun (WGS) entry which is preliminary data.</text>
</comment>
<evidence type="ECO:0000313" key="2">
    <source>
        <dbReference type="Proteomes" id="UP001162162"/>
    </source>
</evidence>
<keyword evidence="2" id="KW-1185">Reference proteome</keyword>
<sequence length="332" mass="37239">MCGFNETAARSTTADKTSILFSCRPPCIPTPLTDPPRCPGTHVCAVVRRSSHAGTLDSEMRYMICNFAQANNGHEAARRYLQVLPKKKQPNHKLCRNLYNHLGETGSFPSKSNYGTPKTITVDEDGILIRVSKNPGVSSHRALYGERAVYMIQIETIVVRGYPALYTPIEGSRIYQKPPAREMEPPRRLVTFLGVLRRHRLSAALVSRRQNRQGRTGPAFLLGHQIEEGPLFLLLGHLDLKDSSKLWSSKRLLEGKCNPSGHSEICCYTVGKTEVSRSLEQVTWFFSRYTVASFLVVVMKQHEFLERALAVWWTDVSNSGFSLFVIASGERG</sequence>
<dbReference type="Proteomes" id="UP001162162">
    <property type="component" value="Unassembled WGS sequence"/>
</dbReference>
<evidence type="ECO:0000313" key="1">
    <source>
        <dbReference type="EMBL" id="KAJ8938969.1"/>
    </source>
</evidence>
<protein>
    <submittedName>
        <fullName evidence="1">Uncharacterized protein</fullName>
    </submittedName>
</protein>